<dbReference type="AlphaFoldDB" id="A0A815NGW8"/>
<dbReference type="EMBL" id="CAJOBD010007577">
    <property type="protein sequence ID" value="CAF4090425.1"/>
    <property type="molecule type" value="Genomic_DNA"/>
</dbReference>
<gene>
    <name evidence="2" type="ORF">JBS370_LOCUS31210</name>
    <name evidence="1" type="ORF">ZHD862_LOCUS34410</name>
</gene>
<sequence length="171" mass="19589">MNQQVSLVIRYTDDQFNVYERFVGFERASDACDEGLFNLMMKWLKKLDLDIKYIVGQCFDGASFMRGPSKGIASRISQIVPTASYVHCNGHILNLYLVDVLEAVVHVRNSFDVVKSLYNLIEASPKRHKVFEDLQKEICMGNDIDEPTERRKRKIPLRFGSGEINPNIVTV</sequence>
<evidence type="ECO:0000313" key="3">
    <source>
        <dbReference type="Proteomes" id="UP000663864"/>
    </source>
</evidence>
<name>A0A815NGW8_9BILA</name>
<dbReference type="Proteomes" id="UP000663836">
    <property type="component" value="Unassembled WGS sequence"/>
</dbReference>
<dbReference type="PANTHER" id="PTHR45749:SF21">
    <property type="entry name" value="DUF4371 DOMAIN-CONTAINING PROTEIN"/>
    <property type="match status" value="1"/>
</dbReference>
<accession>A0A815NGW8</accession>
<comment type="caution">
    <text evidence="1">The sequence shown here is derived from an EMBL/GenBank/DDBJ whole genome shotgun (WGS) entry which is preliminary data.</text>
</comment>
<organism evidence="1 3">
    <name type="scientific">Rotaria sordida</name>
    <dbReference type="NCBI Taxonomy" id="392033"/>
    <lineage>
        <taxon>Eukaryota</taxon>
        <taxon>Metazoa</taxon>
        <taxon>Spiralia</taxon>
        <taxon>Gnathifera</taxon>
        <taxon>Rotifera</taxon>
        <taxon>Eurotatoria</taxon>
        <taxon>Bdelloidea</taxon>
        <taxon>Philodinida</taxon>
        <taxon>Philodinidae</taxon>
        <taxon>Rotaria</taxon>
    </lineage>
</organism>
<dbReference type="EMBL" id="CAJNOT010004424">
    <property type="protein sequence ID" value="CAF1431790.1"/>
    <property type="molecule type" value="Genomic_DNA"/>
</dbReference>
<evidence type="ECO:0008006" key="4">
    <source>
        <dbReference type="Google" id="ProtNLM"/>
    </source>
</evidence>
<dbReference type="Proteomes" id="UP000663864">
    <property type="component" value="Unassembled WGS sequence"/>
</dbReference>
<dbReference type="PANTHER" id="PTHR45749">
    <property type="match status" value="1"/>
</dbReference>
<reference evidence="1" key="1">
    <citation type="submission" date="2021-02" db="EMBL/GenBank/DDBJ databases">
        <authorList>
            <person name="Nowell W R."/>
        </authorList>
    </citation>
    <scope>NUCLEOTIDE SEQUENCE</scope>
</reference>
<protein>
    <recommendedName>
        <fullName evidence="4">DUF4371 domain-containing protein</fullName>
    </recommendedName>
</protein>
<evidence type="ECO:0000313" key="2">
    <source>
        <dbReference type="EMBL" id="CAF4090425.1"/>
    </source>
</evidence>
<proteinExistence type="predicted"/>
<dbReference type="InterPro" id="IPR012337">
    <property type="entry name" value="RNaseH-like_sf"/>
</dbReference>
<evidence type="ECO:0000313" key="1">
    <source>
        <dbReference type="EMBL" id="CAF1431790.1"/>
    </source>
</evidence>
<dbReference type="SUPFAM" id="SSF53098">
    <property type="entry name" value="Ribonuclease H-like"/>
    <property type="match status" value="1"/>
</dbReference>